<dbReference type="PANTHER" id="PTHR41967">
    <property type="entry name" value="FI19406P1-RELATED"/>
    <property type="match status" value="1"/>
</dbReference>
<dbReference type="Pfam" id="PF15995">
    <property type="entry name" value="DUF4771"/>
    <property type="match status" value="1"/>
</dbReference>
<dbReference type="OrthoDB" id="6613664at2759"/>
<sequence length="746" mass="86622">MQFSDDAETVGQVLYVHQLIRDRIGDTETSKSLEPLWYRGLSDVQIKGIKALQPALADDLLEGTAYRVYLVLRHIGLHPRPPKKELCKLIRMSRGNEVAFLWFIMEAYYVSDNHDNIYGSNEQIIMSAIFWLDFYPTLLALDRVLPLPHASEETRRKEAEATARRNKLAQQNKLKELRAKKKSAQSSYAISPYFATPVKFKFRRQNLRAFEPKMPAKLPVVPPEASVVLQSRWFGDSDIKDSQIIAAPVLRKEIDNILSTLHSAKLNSNDVESLCEHHKKIQEMELSLRLSLERIKQQQLDQLIDVDYRSRQRNRRRTLQQLDKLIEHYRAQFRDMAIKTRMASTRKRLNANMHNPDFIFAQRVSGEDICLVLEGVDPLPPSCRDNTPPEVECRHKFEKAPGNACASNQSLTHSPSKVKHFLCKGCTEMETSKVNKDLLPPLCHCRNCVDCREYFSGSGNNYRFNYQKLFAPNKTTTLDTEQMWLKSQFIKALDDDVEYLNRVLEGNASDSMAEFVDRAVKRMFKEGTDLIHQEYDKLVTENAKPITDQRLNFGQEYFDANNIEQMKAMLKLGLERIAHDHRMVLPTLPDVHLVPLLIEWICARYGKLYSPGDRRRNFNQSNVLMNQLNIILKGEIVQRECRRPTVPLGKLSNIREQNKMSRQLKQYWIRFMKYFVVSIMELGRIYQASMRSDRGAAAISTYYAYMPAHALDVQICRKTPLINRRNKVDKRLSAIIPRNIRIKKMK</sequence>
<dbReference type="InterPro" id="IPR031935">
    <property type="entry name" value="DUF4770"/>
</dbReference>
<reference evidence="5" key="1">
    <citation type="submission" date="2025-08" db="UniProtKB">
        <authorList>
            <consortium name="RefSeq"/>
        </authorList>
    </citation>
    <scope>IDENTIFICATION</scope>
    <source>
        <strain evidence="5">15112-1751.03</strain>
        <tissue evidence="5">Whole Adult</tissue>
    </source>
</reference>
<dbReference type="Proteomes" id="UP000515160">
    <property type="component" value="Chromosome 2R"/>
</dbReference>
<evidence type="ECO:0000313" key="4">
    <source>
        <dbReference type="Proteomes" id="UP000515160"/>
    </source>
</evidence>
<feature type="coiled-coil region" evidence="1">
    <location>
        <begin position="160"/>
        <end position="187"/>
    </location>
</feature>
<name>A0A6P8X8P5_DROAB</name>
<evidence type="ECO:0000259" key="2">
    <source>
        <dbReference type="Pfam" id="PF15994"/>
    </source>
</evidence>
<feature type="domain" description="DUF4770" evidence="2">
    <location>
        <begin position="72"/>
        <end position="242"/>
    </location>
</feature>
<dbReference type="InterPro" id="IPR031936">
    <property type="entry name" value="DUF4771"/>
</dbReference>
<organism evidence="4 5">
    <name type="scientific">Drosophila albomicans</name>
    <name type="common">Fruit fly</name>
    <dbReference type="NCBI Taxonomy" id="7291"/>
    <lineage>
        <taxon>Eukaryota</taxon>
        <taxon>Metazoa</taxon>
        <taxon>Ecdysozoa</taxon>
        <taxon>Arthropoda</taxon>
        <taxon>Hexapoda</taxon>
        <taxon>Insecta</taxon>
        <taxon>Pterygota</taxon>
        <taxon>Neoptera</taxon>
        <taxon>Endopterygota</taxon>
        <taxon>Diptera</taxon>
        <taxon>Brachycera</taxon>
        <taxon>Muscomorpha</taxon>
        <taxon>Ephydroidea</taxon>
        <taxon>Drosophilidae</taxon>
        <taxon>Drosophila</taxon>
    </lineage>
</organism>
<feature type="domain" description="DUF4771" evidence="3">
    <location>
        <begin position="556"/>
        <end position="712"/>
    </location>
</feature>
<dbReference type="RefSeq" id="XP_034112541.1">
    <property type="nucleotide sequence ID" value="XM_034256650.2"/>
</dbReference>
<dbReference type="AlphaFoldDB" id="A0A6P8X8P5"/>
<proteinExistence type="predicted"/>
<keyword evidence="4" id="KW-1185">Reference proteome</keyword>
<gene>
    <name evidence="5" type="primary">LOC117573435</name>
</gene>
<keyword evidence="1" id="KW-0175">Coiled coil</keyword>
<evidence type="ECO:0000259" key="3">
    <source>
        <dbReference type="Pfam" id="PF15995"/>
    </source>
</evidence>
<dbReference type="PANTHER" id="PTHR41967:SF6">
    <property type="entry name" value="FI19406P1-RELATED"/>
    <property type="match status" value="1"/>
</dbReference>
<evidence type="ECO:0000256" key="1">
    <source>
        <dbReference type="SAM" id="Coils"/>
    </source>
</evidence>
<accession>A0A6P8X8P5</accession>
<evidence type="ECO:0000313" key="5">
    <source>
        <dbReference type="RefSeq" id="XP_034112541.1"/>
    </source>
</evidence>
<dbReference type="GeneID" id="117573435"/>
<dbReference type="Pfam" id="PF15994">
    <property type="entry name" value="DUF4770"/>
    <property type="match status" value="1"/>
</dbReference>
<protein>
    <submittedName>
        <fullName evidence="5">Uncharacterized protein LOC117573435</fullName>
    </submittedName>
</protein>